<dbReference type="Pfam" id="PF06985">
    <property type="entry name" value="HET"/>
    <property type="match status" value="1"/>
</dbReference>
<proteinExistence type="predicted"/>
<dbReference type="PANTHER" id="PTHR24148:SF64">
    <property type="entry name" value="HETEROKARYON INCOMPATIBILITY DOMAIN-CONTAINING PROTEIN"/>
    <property type="match status" value="1"/>
</dbReference>
<organism evidence="2 3">
    <name type="scientific">Polychaeton citri CBS 116435</name>
    <dbReference type="NCBI Taxonomy" id="1314669"/>
    <lineage>
        <taxon>Eukaryota</taxon>
        <taxon>Fungi</taxon>
        <taxon>Dikarya</taxon>
        <taxon>Ascomycota</taxon>
        <taxon>Pezizomycotina</taxon>
        <taxon>Dothideomycetes</taxon>
        <taxon>Dothideomycetidae</taxon>
        <taxon>Capnodiales</taxon>
        <taxon>Capnodiaceae</taxon>
        <taxon>Polychaeton</taxon>
    </lineage>
</organism>
<evidence type="ECO:0000313" key="3">
    <source>
        <dbReference type="Proteomes" id="UP000799441"/>
    </source>
</evidence>
<evidence type="ECO:0000259" key="1">
    <source>
        <dbReference type="Pfam" id="PF06985"/>
    </source>
</evidence>
<dbReference type="EMBL" id="MU003809">
    <property type="protein sequence ID" value="KAF2719581.1"/>
    <property type="molecule type" value="Genomic_DNA"/>
</dbReference>
<protein>
    <recommendedName>
        <fullName evidence="1">Heterokaryon incompatibility domain-containing protein</fullName>
    </recommendedName>
</protein>
<reference evidence="2" key="1">
    <citation type="journal article" date="2020" name="Stud. Mycol.">
        <title>101 Dothideomycetes genomes: a test case for predicting lifestyles and emergence of pathogens.</title>
        <authorList>
            <person name="Haridas S."/>
            <person name="Albert R."/>
            <person name="Binder M."/>
            <person name="Bloem J."/>
            <person name="Labutti K."/>
            <person name="Salamov A."/>
            <person name="Andreopoulos B."/>
            <person name="Baker S."/>
            <person name="Barry K."/>
            <person name="Bills G."/>
            <person name="Bluhm B."/>
            <person name="Cannon C."/>
            <person name="Castanera R."/>
            <person name="Culley D."/>
            <person name="Daum C."/>
            <person name="Ezra D."/>
            <person name="Gonzalez J."/>
            <person name="Henrissat B."/>
            <person name="Kuo A."/>
            <person name="Liang C."/>
            <person name="Lipzen A."/>
            <person name="Lutzoni F."/>
            <person name="Magnuson J."/>
            <person name="Mondo S."/>
            <person name="Nolan M."/>
            <person name="Ohm R."/>
            <person name="Pangilinan J."/>
            <person name="Park H.-J."/>
            <person name="Ramirez L."/>
            <person name="Alfaro M."/>
            <person name="Sun H."/>
            <person name="Tritt A."/>
            <person name="Yoshinaga Y."/>
            <person name="Zwiers L.-H."/>
            <person name="Turgeon B."/>
            <person name="Goodwin S."/>
            <person name="Spatafora J."/>
            <person name="Crous P."/>
            <person name="Grigoriev I."/>
        </authorList>
    </citation>
    <scope>NUCLEOTIDE SEQUENCE</scope>
    <source>
        <strain evidence="2">CBS 116435</strain>
    </source>
</reference>
<feature type="domain" description="Heterokaryon incompatibility" evidence="1">
    <location>
        <begin position="59"/>
        <end position="176"/>
    </location>
</feature>
<dbReference type="PANTHER" id="PTHR24148">
    <property type="entry name" value="ANKYRIN REPEAT DOMAIN-CONTAINING PROTEIN 39 HOMOLOG-RELATED"/>
    <property type="match status" value="1"/>
</dbReference>
<gene>
    <name evidence="2" type="ORF">K431DRAFT_286549</name>
</gene>
<dbReference type="OrthoDB" id="3553147at2759"/>
<evidence type="ECO:0000313" key="2">
    <source>
        <dbReference type="EMBL" id="KAF2719581.1"/>
    </source>
</evidence>
<sequence length="339" mass="38246">MAAPDYRRWILANPRTHSPAHSSALLWTMPLLYAMTFRRYRMFGALLAGAVLSSSGEGPLLVTTNLSIALTTLRHPARTRRLWIDAICINQVDIMEKSIQVQLMTNIRVAAKRVIVWLGPSTKHSKVGMEVMGHFARAEPFNRSAIWQALPSEIVSLGLTDIMQRQWSKRYRVVQEAAIAKETMMACGPYRLSWTNACDNIVAFLRSAKLAVTPPRWQQAGFDAIDMDPLMDVLAMQLDSGLQSSVWLKRRRRPGLLEYAYSMRHRQAVDVRDRLYSPIGLVTKSTAVQLVPEYKETAEEVYEEFTQVMMGETSSICAEIASLELRAEIISNKTLNVGT</sequence>
<dbReference type="InterPro" id="IPR052895">
    <property type="entry name" value="HetReg/Transcr_Mod"/>
</dbReference>
<dbReference type="Proteomes" id="UP000799441">
    <property type="component" value="Unassembled WGS sequence"/>
</dbReference>
<dbReference type="AlphaFoldDB" id="A0A9P4UNN1"/>
<name>A0A9P4UNN1_9PEZI</name>
<keyword evidence="3" id="KW-1185">Reference proteome</keyword>
<accession>A0A9P4UNN1</accession>
<dbReference type="InterPro" id="IPR010730">
    <property type="entry name" value="HET"/>
</dbReference>
<comment type="caution">
    <text evidence="2">The sequence shown here is derived from an EMBL/GenBank/DDBJ whole genome shotgun (WGS) entry which is preliminary data.</text>
</comment>